<reference evidence="1" key="1">
    <citation type="submission" date="2022-06" db="EMBL/GenBank/DDBJ databases">
        <title>Fusarium solani species complex genomes reveal bases of compartmentalisation and animal pathogenesis.</title>
        <authorList>
            <person name="Tsai I.J."/>
        </authorList>
    </citation>
    <scope>NUCLEOTIDE SEQUENCE</scope>
    <source>
        <strain evidence="1">Fu6.1</strain>
    </source>
</reference>
<proteinExistence type="predicted"/>
<evidence type="ECO:0000313" key="2">
    <source>
        <dbReference type="Proteomes" id="UP001065298"/>
    </source>
</evidence>
<dbReference type="EMBL" id="CM046513">
    <property type="protein sequence ID" value="KAI8652703.1"/>
    <property type="molecule type" value="Genomic_DNA"/>
</dbReference>
<accession>A0ACC0QHP4</accession>
<keyword evidence="2" id="KW-1185">Reference proteome</keyword>
<protein>
    <submittedName>
        <fullName evidence="1">Peptidase-S8 domain-containing protein</fullName>
    </submittedName>
</protein>
<gene>
    <name evidence="1" type="ORF">NCS57_01335100</name>
</gene>
<sequence>MDLDTVIRAHHPESDLTQEAFDETDQAALNLLRSLSTMANLQLPMGERASTDLSMRSKASKSQENYHTDLRAKVDEVAKLGADFERLHKLMRYLLSPFVIAEERHFSLGTGPYPLFTLPPGDPGELAIGRLTIWRQILKTLPGMSQTLDDCSHVSPDTTAESSGRGVFDESLGNRVSSVVGAIFKEFRHLSCVRKTTHEIRLHVSDELYTTRPGREHNLDMFISGCPGSNLIWQSAQCGDFPVKDVAKQCICDSISRAMHGRRKLHILVDPEGLYDVTDTLPTVRLHHDSFDGTPLSELLQQNLFRPIDFQAYHDKTAARKFNSGKKAQVALGLSRCLMDFFDKGLELASHSWISDNVHFREGPTNTKGGRRHLLYVSLRPNLDQNAPSDMVKMFNNGSPVVLSFAKLLLEVLYGKALKIQVKPNEQDNLSSWLELGRIVQDLRRDPDGGPFTSKYLEVVENCLSLWATLSNGNDRTDLSGTIGFMRKAIYKKIVYKLELIAGSESTSRAGSDVIASHERRKRKSQDSVLNESPAKKLAHLPRVSFVSGSVDLVNGQSPAVSPGDSVTAAKQGDDEQITDDADAGVHGRSSLYDEQVGTSEHEQKAAEEHLNTLIDSMGEYIKPRANGAPNEKPIKVAIIDSGIDADDNWIRGANLRIGDKRNWTSGLVDDCADECGHGTHIARLILKISPAAEIYIAKVSKRRKLDPEVPGQVAQAIEWAAGVWKVDIISLSMAMDGENPTIRKALDKVFNPPHDWPKKVVVMAAASNWGGNRRIGFPASYKGVICVHSTDGHGNPSNTNPTAQKGKDFAVLGMSIKSSVKGKDKKRTEKYISGTSYATAIGVGIAANVLEFAKGDPTLWDEGKGKLCSSWGMSCVFRIMTKNRMPPLSLIHISLQYLHQVPETLTMVGLNGNTLDPEATANVSKDAKDFNFIYVQGHNDLQVEEKQKLAELKVEIQDYHPELKSTITLKHLVKGQEDQTEYGVDVILHDRPNVSTALLAPYVAEKAEVDIKELEIGSKKIRLTLHQDRLDDVVSLDSVNRIEEVRPKTVYNNHAREILRADDIATASRYTGAGQIICVADTGFDQGKADHDKVHPAFVGRVKHLKSWWLPDDAKDPDGHGTHVCGSISGSGIYTATSSKGEALHIKGTAPGALLMVQAMSKWNPSWKKWILKPPMEIYNLFVEAYEQGVRIHNNSWGDTWDKVTGQRDYTDDATAIDKFVHEHQDFVVLIAAGNDADEENHGESQIGDNGAAKNCITVGATGSTRANDSYKHKLGSPGHLRPTDTAHFSRRGPTKCSKNCKCENVIGRIKPDVVAPGVAILSAGSRSTTANQRSLFKRRFGNSQDEDWFFMSGTSMATPLVAGCVALMREALQKIGKYHPSAALIKALLVNGVVDYSSPDGPGFNYEQGFGLVDVDTSIDMIEKETGRHRLAVTLAYPDLAHALLQNQVNLIVRAGGEERHGNMGADQGFDKTNNVEKVIWGNVPGTTAVIIVREAGFTKLNSEQSFAVAWDISAL</sequence>
<comment type="caution">
    <text evidence="1">The sequence shown here is derived from an EMBL/GenBank/DDBJ whole genome shotgun (WGS) entry which is preliminary data.</text>
</comment>
<dbReference type="Proteomes" id="UP001065298">
    <property type="component" value="Chromosome 11"/>
</dbReference>
<organism evidence="1 2">
    <name type="scientific">Fusarium keratoplasticum</name>
    <dbReference type="NCBI Taxonomy" id="1328300"/>
    <lineage>
        <taxon>Eukaryota</taxon>
        <taxon>Fungi</taxon>
        <taxon>Dikarya</taxon>
        <taxon>Ascomycota</taxon>
        <taxon>Pezizomycotina</taxon>
        <taxon>Sordariomycetes</taxon>
        <taxon>Hypocreomycetidae</taxon>
        <taxon>Hypocreales</taxon>
        <taxon>Nectriaceae</taxon>
        <taxon>Fusarium</taxon>
        <taxon>Fusarium solani species complex</taxon>
    </lineage>
</organism>
<evidence type="ECO:0000313" key="1">
    <source>
        <dbReference type="EMBL" id="KAI8652703.1"/>
    </source>
</evidence>
<name>A0ACC0QHP4_9HYPO</name>